<reference evidence="1" key="2">
    <citation type="journal article" name="Front. Microbiol.">
        <title>Degradative Capacity of Two Strains of Rhodonia placenta: From Phenotype to Genotype.</title>
        <authorList>
            <person name="Kolle M."/>
            <person name="Horta M.A.C."/>
            <person name="Nowrousian M."/>
            <person name="Ohm R.A."/>
            <person name="Benz J.P."/>
            <person name="Pilgard A."/>
        </authorList>
    </citation>
    <scope>NUCLEOTIDE SEQUENCE</scope>
    <source>
        <strain evidence="1">FPRL280</strain>
    </source>
</reference>
<evidence type="ECO:0000313" key="1">
    <source>
        <dbReference type="EMBL" id="KAF9803582.1"/>
    </source>
</evidence>
<gene>
    <name evidence="1" type="ORF">IEO21_09641</name>
</gene>
<proteinExistence type="predicted"/>
<comment type="caution">
    <text evidence="1">The sequence shown here is derived from an EMBL/GenBank/DDBJ whole genome shotgun (WGS) entry which is preliminary data.</text>
</comment>
<sequence>MFKTIHGEGGLSLIVWTGVQP</sequence>
<reference evidence="1" key="1">
    <citation type="submission" date="2020-11" db="EMBL/GenBank/DDBJ databases">
        <authorList>
            <person name="Koelle M."/>
            <person name="Horta M.A.C."/>
            <person name="Nowrousian M."/>
            <person name="Ohm R.A."/>
            <person name="Benz P."/>
            <person name="Pilgard A."/>
        </authorList>
    </citation>
    <scope>NUCLEOTIDE SEQUENCE</scope>
    <source>
        <strain evidence="1">FPRL280</strain>
    </source>
</reference>
<accession>A0A8H7NU23</accession>
<organism evidence="1 2">
    <name type="scientific">Rhodonia placenta</name>
    <dbReference type="NCBI Taxonomy" id="104341"/>
    <lineage>
        <taxon>Eukaryota</taxon>
        <taxon>Fungi</taxon>
        <taxon>Dikarya</taxon>
        <taxon>Basidiomycota</taxon>
        <taxon>Agaricomycotina</taxon>
        <taxon>Agaricomycetes</taxon>
        <taxon>Polyporales</taxon>
        <taxon>Adustoporiaceae</taxon>
        <taxon>Rhodonia</taxon>
    </lineage>
</organism>
<dbReference type="EMBL" id="JADOXO010000498">
    <property type="protein sequence ID" value="KAF9803582.1"/>
    <property type="molecule type" value="Genomic_DNA"/>
</dbReference>
<dbReference type="AlphaFoldDB" id="A0A8H7NU23"/>
<protein>
    <submittedName>
        <fullName evidence="1">Uncharacterized protein</fullName>
    </submittedName>
</protein>
<evidence type="ECO:0000313" key="2">
    <source>
        <dbReference type="Proteomes" id="UP000639403"/>
    </source>
</evidence>
<name>A0A8H7NU23_9APHY</name>
<dbReference type="Proteomes" id="UP000639403">
    <property type="component" value="Unassembled WGS sequence"/>
</dbReference>